<reference evidence="17 18" key="1">
    <citation type="journal article" date="2015" name="Genome Announc.">
        <title>Expanding the biotechnology potential of lactobacilli through comparative genomics of 213 strains and associated genera.</title>
        <authorList>
            <person name="Sun Z."/>
            <person name="Harris H.M."/>
            <person name="McCann A."/>
            <person name="Guo C."/>
            <person name="Argimon S."/>
            <person name="Zhang W."/>
            <person name="Yang X."/>
            <person name="Jeffery I.B."/>
            <person name="Cooney J.C."/>
            <person name="Kagawa T.F."/>
            <person name="Liu W."/>
            <person name="Song Y."/>
            <person name="Salvetti E."/>
            <person name="Wrobel A."/>
            <person name="Rasinkangas P."/>
            <person name="Parkhill J."/>
            <person name="Rea M.C."/>
            <person name="O'Sullivan O."/>
            <person name="Ritari J."/>
            <person name="Douillard F.P."/>
            <person name="Paul Ross R."/>
            <person name="Yang R."/>
            <person name="Briner A.E."/>
            <person name="Felis G.E."/>
            <person name="de Vos W.M."/>
            <person name="Barrangou R."/>
            <person name="Klaenhammer T.R."/>
            <person name="Caufield P.W."/>
            <person name="Cui Y."/>
            <person name="Zhang H."/>
            <person name="O'Toole P.W."/>
        </authorList>
    </citation>
    <scope>NUCLEOTIDE SEQUENCE [LARGE SCALE GENOMIC DNA]</scope>
    <source>
        <strain evidence="17 18">DSM 21116</strain>
    </source>
</reference>
<comment type="similarity">
    <text evidence="2 13">Belongs to the peptidase M1 family.</text>
</comment>
<comment type="cofactor">
    <cofactor evidence="11 13">
        <name>Zn(2+)</name>
        <dbReference type="ChEBI" id="CHEBI:29105"/>
    </cofactor>
    <text evidence="11 13">Binds 1 zinc ion per subunit.</text>
</comment>
<dbReference type="GO" id="GO:0016285">
    <property type="term" value="F:alanyl aminopeptidase activity"/>
    <property type="evidence" value="ECO:0007669"/>
    <property type="project" value="UniProtKB-EC"/>
</dbReference>
<dbReference type="GO" id="GO:0042277">
    <property type="term" value="F:peptide binding"/>
    <property type="evidence" value="ECO:0007669"/>
    <property type="project" value="TreeGrafter"/>
</dbReference>
<keyword evidence="9 13" id="KW-0482">Metalloprotease</keyword>
<comment type="caution">
    <text evidence="17">The sequence shown here is derived from an EMBL/GenBank/DDBJ whole genome shotgun (WGS) entry which is preliminary data.</text>
</comment>
<evidence type="ECO:0000259" key="14">
    <source>
        <dbReference type="Pfam" id="PF01433"/>
    </source>
</evidence>
<sequence>MYNDIILIKWGENMTEIARFYNDFQPTHYDIYIDVNRETKKIKGTTKITGVAKSTDIAIHQKDLNINLVEVSGKPREFVLDTASDALRLTVEKPGEVEVKIGYETKLTDSMMGIYPSYYEIDGVQKQIIGTQFETNFARQAFPCVDEPEAKATFSLALKYDEKQGETTLANMPENHVENGVHYFDTTVRMSTYLVAFAFGDLQAKYTETKSGVKIGVFATKAHKAKELDFGLDIAKRSIEFYEDFYETPYPLPHSWQLALPDFSAGAMENWGLVTYREVYLTLDPDNTSLDMKQLVATVIAHELAHQWFGDLVTMKWWDDLWLNESFANMMEYVAIDALEPEWGIWETFQATENPAALQRDATDGVQSVHVQVKNPAEIDALFDGAIVYAKGARMLVMVRSLIGDNALRAGLKNYFKEHQYANATGSDLWQALGEASGMDILAIVNSWLEQPGYPVVSAKLVNDELILSQQQFFIGEGNDIGRIWQIPLSSNYPEIPAIMSEKEIKISNFASLKSRNKAPLQINVGNNAHFIVKYDQTLLSDILENANEYDAITQLQILQDLKLLAEGNIVSYETIVPLLTKFADSKYVLVNKALYGIVGNLRKFVTPKSEEEKNLRRLYNKLSFAQLERLGWVQKSEESVDDQLTRPYVVNAAIYGDNKMAIKQAHDLFNASENQIANLPADVRAVILKNEVVNYGDTKLFDKLLQAHRQSSDGSFKSDICVALTSSQETAFLKVLVDKFEDANIIKPQDLRAWFAGVLSNSVGEQLAWDWIRNDWQWLEDTVGGDMEFTTFITVIARVLRTTTRLTEFKTFFEPKLEVPGLTREIKMDVKVIESRVKLISEQKDSVNHAIKKVLD</sequence>
<dbReference type="Gene3D" id="1.10.390.10">
    <property type="entry name" value="Neutral Protease Domain 2"/>
    <property type="match status" value="1"/>
</dbReference>
<protein>
    <recommendedName>
        <fullName evidence="13">Aminopeptidase</fullName>
        <ecNumber evidence="13">3.4.11.-</ecNumber>
    </recommendedName>
</protein>
<dbReference type="Gene3D" id="1.25.50.20">
    <property type="match status" value="1"/>
</dbReference>
<evidence type="ECO:0000256" key="3">
    <source>
        <dbReference type="ARBA" id="ARBA00011245"/>
    </source>
</evidence>
<dbReference type="PANTHER" id="PTHR11533:SF174">
    <property type="entry name" value="PUROMYCIN-SENSITIVE AMINOPEPTIDASE-RELATED"/>
    <property type="match status" value="1"/>
</dbReference>
<evidence type="ECO:0000256" key="5">
    <source>
        <dbReference type="ARBA" id="ARBA00022670"/>
    </source>
</evidence>
<evidence type="ECO:0000256" key="13">
    <source>
        <dbReference type="RuleBase" id="RU364040"/>
    </source>
</evidence>
<accession>A0A0R2CNV7</accession>
<keyword evidence="5 13" id="KW-0645">Protease</keyword>
<keyword evidence="7 13" id="KW-0378">Hydrolase</keyword>
<dbReference type="GO" id="GO:0016020">
    <property type="term" value="C:membrane"/>
    <property type="evidence" value="ECO:0007669"/>
    <property type="project" value="TreeGrafter"/>
</dbReference>
<dbReference type="FunFam" id="1.10.390.10:FF:000013">
    <property type="entry name" value="Aminopeptidase N"/>
    <property type="match status" value="1"/>
</dbReference>
<dbReference type="InterPro" id="IPR001930">
    <property type="entry name" value="Peptidase_M1"/>
</dbReference>
<dbReference type="GO" id="GO:0005615">
    <property type="term" value="C:extracellular space"/>
    <property type="evidence" value="ECO:0007669"/>
    <property type="project" value="TreeGrafter"/>
</dbReference>
<dbReference type="SUPFAM" id="SSF63737">
    <property type="entry name" value="Leukotriene A4 hydrolase N-terminal domain"/>
    <property type="match status" value="1"/>
</dbReference>
<keyword evidence="18" id="KW-1185">Reference proteome</keyword>
<comment type="subunit">
    <text evidence="3">Monomer.</text>
</comment>
<evidence type="ECO:0000256" key="10">
    <source>
        <dbReference type="PIRSR" id="PIRSR634016-1"/>
    </source>
</evidence>
<evidence type="ECO:0000256" key="1">
    <source>
        <dbReference type="ARBA" id="ARBA00000098"/>
    </source>
</evidence>
<feature type="binding site" evidence="11">
    <location>
        <position position="325"/>
    </location>
    <ligand>
        <name>Zn(2+)</name>
        <dbReference type="ChEBI" id="CHEBI:29105"/>
        <note>catalytic</note>
    </ligand>
</feature>
<feature type="domain" description="Aminopeptidase N-like N-terminal" evidence="16">
    <location>
        <begin position="25"/>
        <end position="194"/>
    </location>
</feature>
<dbReference type="PANTHER" id="PTHR11533">
    <property type="entry name" value="PROTEASE M1 ZINC METALLOPROTEASE"/>
    <property type="match status" value="1"/>
</dbReference>
<dbReference type="GO" id="GO:0043171">
    <property type="term" value="P:peptide catabolic process"/>
    <property type="evidence" value="ECO:0007669"/>
    <property type="project" value="TreeGrafter"/>
</dbReference>
<keyword evidence="4 13" id="KW-0031">Aminopeptidase</keyword>
<evidence type="ECO:0000256" key="8">
    <source>
        <dbReference type="ARBA" id="ARBA00022833"/>
    </source>
</evidence>
<proteinExistence type="inferred from homology"/>
<evidence type="ECO:0000256" key="2">
    <source>
        <dbReference type="ARBA" id="ARBA00010136"/>
    </source>
</evidence>
<dbReference type="InterPro" id="IPR042097">
    <property type="entry name" value="Aminopeptidase_N-like_N_sf"/>
</dbReference>
<gene>
    <name evidence="17" type="ORF">FC80_GL001716</name>
</gene>
<dbReference type="Gene3D" id="2.60.40.1730">
    <property type="entry name" value="tricorn interacting facor f3 domain"/>
    <property type="match status" value="1"/>
</dbReference>
<feature type="domain" description="ERAP1-like C-terminal" evidence="15">
    <location>
        <begin position="523"/>
        <end position="834"/>
    </location>
</feature>
<feature type="binding site" evidence="11">
    <location>
        <position position="306"/>
    </location>
    <ligand>
        <name>Zn(2+)</name>
        <dbReference type="ChEBI" id="CHEBI:29105"/>
        <note>catalytic</note>
    </ligand>
</feature>
<dbReference type="Pfam" id="PF11838">
    <property type="entry name" value="ERAP1_C"/>
    <property type="match status" value="1"/>
</dbReference>
<evidence type="ECO:0000256" key="12">
    <source>
        <dbReference type="PIRSR" id="PIRSR634016-4"/>
    </source>
</evidence>
<dbReference type="SUPFAM" id="SSF55486">
    <property type="entry name" value="Metalloproteases ('zincins'), catalytic domain"/>
    <property type="match status" value="1"/>
</dbReference>
<dbReference type="EC" id="3.4.11.-" evidence="13"/>
<dbReference type="InterPro" id="IPR024571">
    <property type="entry name" value="ERAP1-like_C_dom"/>
</dbReference>
<dbReference type="PATRIC" id="fig|1423729.3.peg.1742"/>
<dbReference type="InterPro" id="IPR014782">
    <property type="entry name" value="Peptidase_M1_dom"/>
</dbReference>
<feature type="active site" description="Proton acceptor" evidence="10">
    <location>
        <position position="303"/>
    </location>
</feature>
<keyword evidence="8 11" id="KW-0862">Zinc</keyword>
<dbReference type="Proteomes" id="UP000051131">
    <property type="component" value="Unassembled WGS sequence"/>
</dbReference>
<dbReference type="AlphaFoldDB" id="A0A0R2CNV7"/>
<evidence type="ECO:0000256" key="7">
    <source>
        <dbReference type="ARBA" id="ARBA00022801"/>
    </source>
</evidence>
<comment type="catalytic activity">
    <reaction evidence="1">
        <text>Release of an N-terminal amino acid, Xaa-|-Yaa- from a peptide, amide or arylamide. Xaa is preferably Ala, but may be most amino acids including Pro (slow action). When a terminal hydrophobic residue is followed by a prolyl residue, the two may be released as an intact Xaa-Pro dipeptide.</text>
        <dbReference type="EC" id="3.4.11.2"/>
    </reaction>
</comment>
<dbReference type="CDD" id="cd09601">
    <property type="entry name" value="M1_APN-Q_like"/>
    <property type="match status" value="1"/>
</dbReference>
<feature type="site" description="Transition state stabilizer" evidence="12">
    <location>
        <position position="389"/>
    </location>
</feature>
<feature type="domain" description="Peptidase M1 membrane alanine aminopeptidase" evidence="14">
    <location>
        <begin position="230"/>
        <end position="448"/>
    </location>
</feature>
<dbReference type="GO" id="GO:0070006">
    <property type="term" value="F:metalloaminopeptidase activity"/>
    <property type="evidence" value="ECO:0007669"/>
    <property type="project" value="TreeGrafter"/>
</dbReference>
<dbReference type="GO" id="GO:0006508">
    <property type="term" value="P:proteolysis"/>
    <property type="evidence" value="ECO:0007669"/>
    <property type="project" value="UniProtKB-KW"/>
</dbReference>
<dbReference type="GO" id="GO:0005737">
    <property type="term" value="C:cytoplasm"/>
    <property type="evidence" value="ECO:0007669"/>
    <property type="project" value="TreeGrafter"/>
</dbReference>
<evidence type="ECO:0000256" key="6">
    <source>
        <dbReference type="ARBA" id="ARBA00022723"/>
    </source>
</evidence>
<dbReference type="InterPro" id="IPR045357">
    <property type="entry name" value="Aminopeptidase_N-like_N"/>
</dbReference>
<evidence type="ECO:0000313" key="18">
    <source>
        <dbReference type="Proteomes" id="UP000051131"/>
    </source>
</evidence>
<dbReference type="Pfam" id="PF17900">
    <property type="entry name" value="Peptidase_M1_N"/>
    <property type="match status" value="1"/>
</dbReference>
<name>A0A0R2CNV7_9LACO</name>
<dbReference type="STRING" id="1423729.FC80_GL001716"/>
<evidence type="ECO:0000256" key="9">
    <source>
        <dbReference type="ARBA" id="ARBA00023049"/>
    </source>
</evidence>
<dbReference type="InterPro" id="IPR034016">
    <property type="entry name" value="M1_APN-typ"/>
</dbReference>
<organism evidence="17 18">
    <name type="scientific">Liquorilactobacillus cacaonum DSM 21116</name>
    <dbReference type="NCBI Taxonomy" id="1423729"/>
    <lineage>
        <taxon>Bacteria</taxon>
        <taxon>Bacillati</taxon>
        <taxon>Bacillota</taxon>
        <taxon>Bacilli</taxon>
        <taxon>Lactobacillales</taxon>
        <taxon>Lactobacillaceae</taxon>
        <taxon>Liquorilactobacillus</taxon>
    </lineage>
</organism>
<evidence type="ECO:0000256" key="4">
    <source>
        <dbReference type="ARBA" id="ARBA00022438"/>
    </source>
</evidence>
<feature type="binding site" evidence="11">
    <location>
        <position position="302"/>
    </location>
    <ligand>
        <name>Zn(2+)</name>
        <dbReference type="ChEBI" id="CHEBI:29105"/>
        <note>catalytic</note>
    </ligand>
</feature>
<dbReference type="EMBL" id="AYZE01000017">
    <property type="protein sequence ID" value="KRM89894.1"/>
    <property type="molecule type" value="Genomic_DNA"/>
</dbReference>
<dbReference type="GO" id="GO:0008270">
    <property type="term" value="F:zinc ion binding"/>
    <property type="evidence" value="ECO:0007669"/>
    <property type="project" value="UniProtKB-UniRule"/>
</dbReference>
<evidence type="ECO:0000256" key="11">
    <source>
        <dbReference type="PIRSR" id="PIRSR634016-3"/>
    </source>
</evidence>
<evidence type="ECO:0000313" key="17">
    <source>
        <dbReference type="EMBL" id="KRM89894.1"/>
    </source>
</evidence>
<evidence type="ECO:0000259" key="15">
    <source>
        <dbReference type="Pfam" id="PF11838"/>
    </source>
</evidence>
<dbReference type="Pfam" id="PF01433">
    <property type="entry name" value="Peptidase_M1"/>
    <property type="match status" value="1"/>
</dbReference>
<dbReference type="InterPro" id="IPR027268">
    <property type="entry name" value="Peptidase_M4/M1_CTD_sf"/>
</dbReference>
<dbReference type="PRINTS" id="PR00756">
    <property type="entry name" value="ALADIPTASE"/>
</dbReference>
<evidence type="ECO:0000259" key="16">
    <source>
        <dbReference type="Pfam" id="PF17900"/>
    </source>
</evidence>
<dbReference type="InterPro" id="IPR050344">
    <property type="entry name" value="Peptidase_M1_aminopeptidases"/>
</dbReference>
<keyword evidence="6 11" id="KW-0479">Metal-binding</keyword>